<comment type="caution">
    <text evidence="1">The sequence shown here is derived from an EMBL/GenBank/DDBJ whole genome shotgun (WGS) entry which is preliminary data.</text>
</comment>
<sequence length="88" mass="10048">MTVTDIDQTLVERGNRYGIFAEHARITQNIKRAMADSPNWEGLSDDKKESLEMLAHKIGRILNGDPDYKDSWHDIIGYTKLVEDTLEG</sequence>
<dbReference type="EMBL" id="APRP01000001">
    <property type="protein sequence ID" value="ENX04589.1"/>
    <property type="molecule type" value="Genomic_DNA"/>
</dbReference>
<evidence type="ECO:0000313" key="2">
    <source>
        <dbReference type="Proteomes" id="UP000013248"/>
    </source>
</evidence>
<dbReference type="RefSeq" id="WP_005213977.1">
    <property type="nucleotide sequence ID" value="NZ_KB850087.1"/>
</dbReference>
<protein>
    <submittedName>
        <fullName evidence="1">Uncharacterized protein</fullName>
    </submittedName>
</protein>
<gene>
    <name evidence="1" type="ORF">F900_00002</name>
</gene>
<evidence type="ECO:0000313" key="1">
    <source>
        <dbReference type="EMBL" id="ENX04589.1"/>
    </source>
</evidence>
<name>N9M7X9_9GAMM</name>
<dbReference type="STRING" id="1217705.F900_00002"/>
<reference evidence="1 2" key="1">
    <citation type="submission" date="2013-02" db="EMBL/GenBank/DDBJ databases">
        <title>The Genome Sequence of Acinetobacter sp. ANC 3862.</title>
        <authorList>
            <consortium name="The Broad Institute Genome Sequencing Platform"/>
            <consortium name="The Broad Institute Genome Sequencing Center for Infectious Disease"/>
            <person name="Cerqueira G."/>
            <person name="Feldgarden M."/>
            <person name="Courvalin P."/>
            <person name="Perichon B."/>
            <person name="Grillot-Courvalin C."/>
            <person name="Clermont D."/>
            <person name="Rocha E."/>
            <person name="Yoon E.-J."/>
            <person name="Nemec A."/>
            <person name="Walker B."/>
            <person name="Young S.K."/>
            <person name="Zeng Q."/>
            <person name="Gargeya S."/>
            <person name="Fitzgerald M."/>
            <person name="Haas B."/>
            <person name="Abouelleil A."/>
            <person name="Alvarado L."/>
            <person name="Arachchi H.M."/>
            <person name="Berlin A.M."/>
            <person name="Chapman S.B."/>
            <person name="Dewar J."/>
            <person name="Goldberg J."/>
            <person name="Griggs A."/>
            <person name="Gujja S."/>
            <person name="Hansen M."/>
            <person name="Howarth C."/>
            <person name="Imamovic A."/>
            <person name="Larimer J."/>
            <person name="McCowan C."/>
            <person name="Murphy C."/>
            <person name="Neiman D."/>
            <person name="Pearson M."/>
            <person name="Priest M."/>
            <person name="Roberts A."/>
            <person name="Saif S."/>
            <person name="Shea T."/>
            <person name="Sisk P."/>
            <person name="Sykes S."/>
            <person name="Wortman J."/>
            <person name="Nusbaum C."/>
            <person name="Birren B."/>
        </authorList>
    </citation>
    <scope>NUCLEOTIDE SEQUENCE [LARGE SCALE GENOMIC DNA]</scope>
    <source>
        <strain evidence="1 2">ANC 3862</strain>
    </source>
</reference>
<proteinExistence type="predicted"/>
<dbReference type="eggNOG" id="ENOG5032P2Q">
    <property type="taxonomic scope" value="Bacteria"/>
</dbReference>
<dbReference type="HOGENOM" id="CLU_176243_0_0_6"/>
<dbReference type="Proteomes" id="UP000013248">
    <property type="component" value="Unassembled WGS sequence"/>
</dbReference>
<dbReference type="AlphaFoldDB" id="N9M7X9"/>
<organism evidence="1 2">
    <name type="scientific">Acinetobacter modestus</name>
    <dbReference type="NCBI Taxonomy" id="1776740"/>
    <lineage>
        <taxon>Bacteria</taxon>
        <taxon>Pseudomonadati</taxon>
        <taxon>Pseudomonadota</taxon>
        <taxon>Gammaproteobacteria</taxon>
        <taxon>Moraxellales</taxon>
        <taxon>Moraxellaceae</taxon>
        <taxon>Acinetobacter</taxon>
    </lineage>
</organism>
<dbReference type="PATRIC" id="fig|1217705.3.peg.1"/>
<accession>N9M7X9</accession>